<feature type="transmembrane region" description="Helical" evidence="1">
    <location>
        <begin position="276"/>
        <end position="294"/>
    </location>
</feature>
<dbReference type="AlphaFoldDB" id="A0A3D8GWN2"/>
<feature type="transmembrane region" description="Helical" evidence="1">
    <location>
        <begin position="144"/>
        <end position="165"/>
    </location>
</feature>
<feature type="transmembrane region" description="Helical" evidence="1">
    <location>
        <begin position="334"/>
        <end position="353"/>
    </location>
</feature>
<evidence type="ECO:0000313" key="3">
    <source>
        <dbReference type="Proteomes" id="UP000257144"/>
    </source>
</evidence>
<keyword evidence="1" id="KW-0472">Membrane</keyword>
<feature type="transmembrane region" description="Helical" evidence="1">
    <location>
        <begin position="238"/>
        <end position="256"/>
    </location>
</feature>
<organism evidence="2 3">
    <name type="scientific">Neobacillus piezotolerans</name>
    <dbReference type="NCBI Taxonomy" id="2259171"/>
    <lineage>
        <taxon>Bacteria</taxon>
        <taxon>Bacillati</taxon>
        <taxon>Bacillota</taxon>
        <taxon>Bacilli</taxon>
        <taxon>Bacillales</taxon>
        <taxon>Bacillaceae</taxon>
        <taxon>Neobacillus</taxon>
    </lineage>
</organism>
<accession>A0A3D8GWN2</accession>
<proteinExistence type="predicted"/>
<reference evidence="2 3" key="1">
    <citation type="submission" date="2018-07" db="EMBL/GenBank/DDBJ databases">
        <title>Bacillus sp. YLB-04 draft genome sequence.</title>
        <authorList>
            <person name="Yu L."/>
            <person name="Tang X."/>
        </authorList>
    </citation>
    <scope>NUCLEOTIDE SEQUENCE [LARGE SCALE GENOMIC DNA]</scope>
    <source>
        <strain evidence="2 3">YLB-04</strain>
    </source>
</reference>
<dbReference type="OrthoDB" id="1706490at2"/>
<name>A0A3D8GWN2_9BACI</name>
<gene>
    <name evidence="2" type="ORF">DRW41_04665</name>
</gene>
<evidence type="ECO:0000313" key="2">
    <source>
        <dbReference type="EMBL" id="RDU38854.1"/>
    </source>
</evidence>
<feature type="transmembrane region" description="Helical" evidence="1">
    <location>
        <begin position="64"/>
        <end position="84"/>
    </location>
</feature>
<keyword evidence="1" id="KW-1133">Transmembrane helix</keyword>
<feature type="transmembrane region" description="Helical" evidence="1">
    <location>
        <begin position="177"/>
        <end position="198"/>
    </location>
</feature>
<dbReference type="RefSeq" id="WP_115450768.1">
    <property type="nucleotide sequence ID" value="NZ_QNQT01000001.1"/>
</dbReference>
<keyword evidence="1" id="KW-0812">Transmembrane</keyword>
<evidence type="ECO:0000256" key="1">
    <source>
        <dbReference type="SAM" id="Phobius"/>
    </source>
</evidence>
<feature type="transmembrane region" description="Helical" evidence="1">
    <location>
        <begin position="20"/>
        <end position="44"/>
    </location>
</feature>
<feature type="transmembrane region" description="Helical" evidence="1">
    <location>
        <begin position="300"/>
        <end position="322"/>
    </location>
</feature>
<sequence>MPSRMSLFNKDLILQIGRSVGWISIVYFLVLLFILPIRMMMLYADREMHVWTPRETLFLYEFGIQFILMVTAPVLLSVFLYRFLHVRQWSDLMHSLPVKRAHIYNFYTVAGLVFLALPIMLIAAIILVLHTMYGWNLYMSVEDIAAWAGLTLVFNFVFYLAGVFVAMVTGISAVQAVLTYIFLLFPAGISLLVIYNLGELLYGFPSSYYRIRNIEYLSPLTHLTVFENPTVHIGWKHVLIYLAVSAVLYVLGLFIYQKRKSEAASEAIAFDSLKVVFKFGVTVCTMMVGGMYFGNYQHTFGWMAFGYAFGAIIGYFVAEMVLQKTWRVFNNLRGFAIYAGVIALMILGLQAFGSYEKRIPAKNEIKSVMVSNFVVSYQDETDQLYRPVPLKGEESIEMARKLHSVIIERNRTNRKDPRITQPFFFTYELKNGGKLVREYNINPDEYDSWLRPLQLTSEYKHSINPIFKIKESSLRQIVITDGVGLNKKVMISDSREAQEALSILKKEVENESYKEWKDPVGTRSYIEIQSYQGVVQIEFKKSYTEFAAWLDEKGLFEEASISPDDVDYIAVVENSREVMSQFAGDLFDDPMKQVLNKLIIKEKMDIREALDQSGRGWDENDSYVAVVVYKHHGVKEMRSIDEKNVPDFIKKHFDK</sequence>
<protein>
    <submittedName>
        <fullName evidence="2">Multidrug ABC transporter permease</fullName>
    </submittedName>
</protein>
<feature type="transmembrane region" description="Helical" evidence="1">
    <location>
        <begin position="104"/>
        <end position="132"/>
    </location>
</feature>
<dbReference type="Proteomes" id="UP000257144">
    <property type="component" value="Unassembled WGS sequence"/>
</dbReference>
<dbReference type="EMBL" id="QNQT01000001">
    <property type="protein sequence ID" value="RDU38854.1"/>
    <property type="molecule type" value="Genomic_DNA"/>
</dbReference>
<keyword evidence="3" id="KW-1185">Reference proteome</keyword>
<comment type="caution">
    <text evidence="2">The sequence shown here is derived from an EMBL/GenBank/DDBJ whole genome shotgun (WGS) entry which is preliminary data.</text>
</comment>